<protein>
    <recommendedName>
        <fullName evidence="3">Glycosyltransferase family 1 protein</fullName>
    </recommendedName>
</protein>
<reference evidence="2" key="1">
    <citation type="submission" date="2018-12" db="EMBL/GenBank/DDBJ databases">
        <title>Complete genome sequence of Roseovarius sp. MME-070.</title>
        <authorList>
            <person name="Nam Y.-D."/>
            <person name="Kang J."/>
            <person name="Chung W.-H."/>
            <person name="Park Y.S."/>
        </authorList>
    </citation>
    <scope>NUCLEOTIDE SEQUENCE [LARGE SCALE GENOMIC DNA]</scope>
    <source>
        <strain evidence="2">MME-070</strain>
    </source>
</reference>
<accession>A0A6I6IMF2</accession>
<keyword evidence="2" id="KW-1185">Reference proteome</keyword>
<dbReference type="KEGG" id="rom:EI983_01180"/>
<dbReference type="RefSeq" id="WP_157705467.1">
    <property type="nucleotide sequence ID" value="NZ_CP034348.1"/>
</dbReference>
<sequence>MKKQRVIFLHRQGLVSAGSKIMRCDQLRDIAERFLGDRYEFSVQSQRPVRNPGMLRDTCAGLDDAIVIMLKGTPKLFGGDGLAELRRHARAICVDYVDTNMELKYSPYVDVHISPSIAGMKILRRLLSEKGSEVPDAIAAHLTHHADPRLEGMQLNPKEELHTVYLGNPKNTALPDAAAPLVEVLRYPSDKEIGQAFEALRGFNLHYAVRPDEQSSRRNLQTTKPFTKGFVAAAIGANVIASRSSDDVLNYLGEDYPFLVGETSEAEVLRVLALAKTIYGTKDWDRATERMRYVRDVTSPASVAHELDLILNRFA</sequence>
<evidence type="ECO:0000313" key="1">
    <source>
        <dbReference type="EMBL" id="QGX96963.1"/>
    </source>
</evidence>
<evidence type="ECO:0000313" key="2">
    <source>
        <dbReference type="Proteomes" id="UP000428330"/>
    </source>
</evidence>
<dbReference type="EMBL" id="CP034348">
    <property type="protein sequence ID" value="QGX96963.1"/>
    <property type="molecule type" value="Genomic_DNA"/>
</dbReference>
<dbReference type="Proteomes" id="UP000428330">
    <property type="component" value="Chromosome"/>
</dbReference>
<organism evidence="1 2">
    <name type="scientific">Roseovarius faecimaris</name>
    <dbReference type="NCBI Taxonomy" id="2494550"/>
    <lineage>
        <taxon>Bacteria</taxon>
        <taxon>Pseudomonadati</taxon>
        <taxon>Pseudomonadota</taxon>
        <taxon>Alphaproteobacteria</taxon>
        <taxon>Rhodobacterales</taxon>
        <taxon>Roseobacteraceae</taxon>
        <taxon>Roseovarius</taxon>
    </lineage>
</organism>
<gene>
    <name evidence="1" type="ORF">EI983_01180</name>
</gene>
<dbReference type="AlphaFoldDB" id="A0A6I6IMF2"/>
<name>A0A6I6IMF2_9RHOB</name>
<proteinExistence type="predicted"/>
<evidence type="ECO:0008006" key="3">
    <source>
        <dbReference type="Google" id="ProtNLM"/>
    </source>
</evidence>
<dbReference type="OrthoDB" id="5110798at2"/>